<dbReference type="AlphaFoldDB" id="A0A9P6PRL0"/>
<dbReference type="Pfam" id="PF09949">
    <property type="entry name" value="APP1_cat"/>
    <property type="match status" value="1"/>
</dbReference>
<feature type="compositionally biased region" description="Polar residues" evidence="1">
    <location>
        <begin position="242"/>
        <end position="264"/>
    </location>
</feature>
<evidence type="ECO:0000313" key="3">
    <source>
        <dbReference type="EMBL" id="KAG0251224.1"/>
    </source>
</evidence>
<name>A0A9P6PRL0_9FUNG</name>
<sequence>SKDPHDWNIRVRGWAFSKRSNRRKRLVMSMARKIAGVTKDDNKLYETLESRFGMFLASNSKNVRFSIQCVGAAETSHMELAGDPHSHNPTVNELLDEAQTEAGEKAFKDTQREKVKLRKALWTGQDISQIQADDDEPIPQQRVATGTVEQAKDRLKQRMMAAMKAMETPAQDATPPPSNEYRPSPYRAMEMKASAPGDYNQYAEPSPVVEGESRLSERFSRGAGMLKDTFRKYRSNILSERYNSSTDSLSQPTSTSRQGSNVSDGSGDEGSSIASSGLSMKGQQPLPPLVARTESDDSVQSQSHTHPEDFGHGMMPTVQISTLMGGHFHGTLRVTVDEVATMSTRSKLQDEARFLKLQAFHEEMPEECHGVVNLIEPEGISIISDIDDTIKETNVQAGTRMILRNTFLSDMREVEGMASVYKAWWQRGAAIHYVSNSPWQLIPSLLDFFHSHEFPPGSAHLRLHDSVIKAYFMTPGEHKRRTIREILEDFPQRQFILVGDSGEIDLEIYTEMAVLYPQQVRKIFIRDITTVRLQEMVARIPTTRSPSFSSLMQKVPDAVTSRLSFLVNRTGLSTVAVASPGSAITSTSTSSSTSSSTTTITTITSTNGAVRRGSFKKRTNSGSSQDSSSSGTSNSGSNNSNGVLVGHGGRSSEERHVLSEEPMTADEVQSNTAMRIGRLGLVAAAAALPPRTPLPGRTGGGVALHHDIEELELDPSEPRLLVREPSSVQRRPEAATNEYPFPKVEGQSATAAAGSSDNTLHLPGQFPGSSSPSPCSYMGTSPTWTPGQSPLHSPSWGVLGSSTANGGGGSGGSGGSDGAGNGTGAPATPLPKNPLEVWLDRVEACRRQLPEGLLTFFETSEALEQDAVIKQLLNEYERKSG</sequence>
<dbReference type="InterPro" id="IPR052935">
    <property type="entry name" value="Mg2+_PAP"/>
</dbReference>
<organism evidence="3 4">
    <name type="scientific">Actinomortierella ambigua</name>
    <dbReference type="NCBI Taxonomy" id="1343610"/>
    <lineage>
        <taxon>Eukaryota</taxon>
        <taxon>Fungi</taxon>
        <taxon>Fungi incertae sedis</taxon>
        <taxon>Mucoromycota</taxon>
        <taxon>Mortierellomycotina</taxon>
        <taxon>Mortierellomycetes</taxon>
        <taxon>Mortierellales</taxon>
        <taxon>Mortierellaceae</taxon>
        <taxon>Actinomortierella</taxon>
    </lineage>
</organism>
<feature type="region of interest" description="Disordered" evidence="1">
    <location>
        <begin position="242"/>
        <end position="315"/>
    </location>
</feature>
<feature type="compositionally biased region" description="Basic and acidic residues" evidence="1">
    <location>
        <begin position="650"/>
        <end position="659"/>
    </location>
</feature>
<reference evidence="3" key="1">
    <citation type="journal article" date="2020" name="Fungal Divers.">
        <title>Resolving the Mortierellaceae phylogeny through synthesis of multi-gene phylogenetics and phylogenomics.</title>
        <authorList>
            <person name="Vandepol N."/>
            <person name="Liber J."/>
            <person name="Desiro A."/>
            <person name="Na H."/>
            <person name="Kennedy M."/>
            <person name="Barry K."/>
            <person name="Grigoriev I.V."/>
            <person name="Miller A.N."/>
            <person name="O'Donnell K."/>
            <person name="Stajich J.E."/>
            <person name="Bonito G."/>
        </authorList>
    </citation>
    <scope>NUCLEOTIDE SEQUENCE</scope>
    <source>
        <strain evidence="3">BC1065</strain>
    </source>
</reference>
<proteinExistence type="predicted"/>
<evidence type="ECO:0000256" key="1">
    <source>
        <dbReference type="SAM" id="MobiDB-lite"/>
    </source>
</evidence>
<feature type="compositionally biased region" description="Low complexity" evidence="1">
    <location>
        <begin position="584"/>
        <end position="606"/>
    </location>
</feature>
<protein>
    <recommendedName>
        <fullName evidence="2">Phosphatidate phosphatase APP1 catalytic domain-containing protein</fullName>
    </recommendedName>
</protein>
<feature type="compositionally biased region" description="Polar residues" evidence="1">
    <location>
        <begin position="272"/>
        <end position="282"/>
    </location>
</feature>
<feature type="compositionally biased region" description="Low complexity" evidence="1">
    <location>
        <begin position="620"/>
        <end position="642"/>
    </location>
</feature>
<feature type="compositionally biased region" description="Gly residues" evidence="1">
    <location>
        <begin position="805"/>
        <end position="823"/>
    </location>
</feature>
<dbReference type="EMBL" id="JAAAJB010000776">
    <property type="protein sequence ID" value="KAG0251224.1"/>
    <property type="molecule type" value="Genomic_DNA"/>
</dbReference>
<feature type="compositionally biased region" description="Polar residues" evidence="1">
    <location>
        <begin position="747"/>
        <end position="759"/>
    </location>
</feature>
<dbReference type="PANTHER" id="PTHR28208">
    <property type="entry name" value="PHOSPHATIDATE PHOSPHATASE APP1"/>
    <property type="match status" value="1"/>
</dbReference>
<dbReference type="InterPro" id="IPR019236">
    <property type="entry name" value="APP1_cat"/>
</dbReference>
<feature type="region of interest" description="Disordered" evidence="1">
    <location>
        <begin position="579"/>
        <end position="667"/>
    </location>
</feature>
<dbReference type="GO" id="GO:0008195">
    <property type="term" value="F:phosphatidate phosphatase activity"/>
    <property type="evidence" value="ECO:0007669"/>
    <property type="project" value="InterPro"/>
</dbReference>
<feature type="domain" description="Phosphatidate phosphatase APP1 catalytic" evidence="2">
    <location>
        <begin position="380"/>
        <end position="527"/>
    </location>
</feature>
<evidence type="ECO:0000259" key="2">
    <source>
        <dbReference type="Pfam" id="PF09949"/>
    </source>
</evidence>
<dbReference type="GO" id="GO:0030479">
    <property type="term" value="C:actin cortical patch"/>
    <property type="evidence" value="ECO:0007669"/>
    <property type="project" value="TreeGrafter"/>
</dbReference>
<dbReference type="OrthoDB" id="2117591at2759"/>
<feature type="non-terminal residue" evidence="3">
    <location>
        <position position="881"/>
    </location>
</feature>
<evidence type="ECO:0000313" key="4">
    <source>
        <dbReference type="Proteomes" id="UP000807716"/>
    </source>
</evidence>
<gene>
    <name evidence="3" type="ORF">DFQ27_008913</name>
</gene>
<keyword evidence="4" id="KW-1185">Reference proteome</keyword>
<feature type="compositionally biased region" description="Low complexity" evidence="1">
    <location>
        <begin position="763"/>
        <end position="781"/>
    </location>
</feature>
<comment type="caution">
    <text evidence="3">The sequence shown here is derived from an EMBL/GenBank/DDBJ whole genome shotgun (WGS) entry which is preliminary data.</text>
</comment>
<dbReference type="Proteomes" id="UP000807716">
    <property type="component" value="Unassembled WGS sequence"/>
</dbReference>
<dbReference type="PANTHER" id="PTHR28208:SF3">
    <property type="entry name" value="PHOSPHATIDATE PHOSPHATASE APP1"/>
    <property type="match status" value="1"/>
</dbReference>
<feature type="compositionally biased region" description="Polar residues" evidence="1">
    <location>
        <begin position="782"/>
        <end position="792"/>
    </location>
</feature>
<feature type="region of interest" description="Disordered" evidence="1">
    <location>
        <begin position="715"/>
        <end position="832"/>
    </location>
</feature>
<accession>A0A9P6PRL0</accession>